<evidence type="ECO:0000313" key="3">
    <source>
        <dbReference type="Proteomes" id="UP000265515"/>
    </source>
</evidence>
<reference evidence="2 3" key="1">
    <citation type="journal article" date="2018" name="Cell">
        <title>The Chara Genome: Secondary Complexity and Implications for Plant Terrestrialization.</title>
        <authorList>
            <person name="Nishiyama T."/>
            <person name="Sakayama H."/>
            <person name="Vries J.D."/>
            <person name="Buschmann H."/>
            <person name="Saint-Marcoux D."/>
            <person name="Ullrich K.K."/>
            <person name="Haas F.B."/>
            <person name="Vanderstraeten L."/>
            <person name="Becker D."/>
            <person name="Lang D."/>
            <person name="Vosolsobe S."/>
            <person name="Rombauts S."/>
            <person name="Wilhelmsson P.K.I."/>
            <person name="Janitza P."/>
            <person name="Kern R."/>
            <person name="Heyl A."/>
            <person name="Rumpler F."/>
            <person name="Villalobos L.I.A.C."/>
            <person name="Clay J.M."/>
            <person name="Skokan R."/>
            <person name="Toyoda A."/>
            <person name="Suzuki Y."/>
            <person name="Kagoshima H."/>
            <person name="Schijlen E."/>
            <person name="Tajeshwar N."/>
            <person name="Catarino B."/>
            <person name="Hetherington A.J."/>
            <person name="Saltykova A."/>
            <person name="Bonnot C."/>
            <person name="Breuninger H."/>
            <person name="Symeonidi A."/>
            <person name="Radhakrishnan G.V."/>
            <person name="Van Nieuwerburgh F."/>
            <person name="Deforce D."/>
            <person name="Chang C."/>
            <person name="Karol K.G."/>
            <person name="Hedrich R."/>
            <person name="Ulvskov P."/>
            <person name="Glockner G."/>
            <person name="Delwiche C.F."/>
            <person name="Petrasek J."/>
            <person name="Van de Peer Y."/>
            <person name="Friml J."/>
            <person name="Beilby M."/>
            <person name="Dolan L."/>
            <person name="Kohara Y."/>
            <person name="Sugano S."/>
            <person name="Fujiyama A."/>
            <person name="Delaux P.-M."/>
            <person name="Quint M."/>
            <person name="TheiBen G."/>
            <person name="Hagemann M."/>
            <person name="Harholt J."/>
            <person name="Dunand C."/>
            <person name="Zachgo S."/>
            <person name="Langdale J."/>
            <person name="Maumus F."/>
            <person name="Straeten D.V.D."/>
            <person name="Gould S.B."/>
            <person name="Rensing S.A."/>
        </authorList>
    </citation>
    <scope>NUCLEOTIDE SEQUENCE [LARGE SCALE GENOMIC DNA]</scope>
    <source>
        <strain evidence="2 3">S276</strain>
    </source>
</reference>
<feature type="region of interest" description="Disordered" evidence="1">
    <location>
        <begin position="150"/>
        <end position="179"/>
    </location>
</feature>
<dbReference type="EMBL" id="BFEA01000475">
    <property type="protein sequence ID" value="GBG84403.1"/>
    <property type="molecule type" value="Genomic_DNA"/>
</dbReference>
<dbReference type="Proteomes" id="UP000265515">
    <property type="component" value="Unassembled WGS sequence"/>
</dbReference>
<comment type="caution">
    <text evidence="2">The sequence shown here is derived from an EMBL/GenBank/DDBJ whole genome shotgun (WGS) entry which is preliminary data.</text>
</comment>
<accession>A0A388LQB3</accession>
<name>A0A388LQB3_CHABU</name>
<sequence>MRVRLREHSAAKRLRSGRPLEEQLEGIVVLDFETAFRGSLFEKYHILPLQVACLDTSVLRFDLLYQLDQFRYEHELSRHHDQIMDIDTFVREFEEFCKLQGGRCEKHEEDAEQEEEEEEEEEYSAAAEALKAFFLAHRNAMNLDIQNNNMEHSRHPHRNAGRHRQDGQQGCNRRDSDGGYGFPGRGDLLVVGYGGFGGGNSAGGYHGERGYGGPHSAGGNGSDVAHADGGYGGYGGFGGHSQDAEGDGHHDKGGEVVEEGWEEFPDPNRSSLYGKTSLLDYLFLHVEEFYEFWDSRRTVHLTRLGKNELLAHESDDAIAQQLIGFAKLQGVDKSRRRKWRVELMDYDLVGTEGECLPLRMFFWQGQGHTGWSADVWTRDRNTRVVLIAKVRPNDSETVVKVMDTNLEVAEGRYRPHGDVPTMLHLTRPLRLIDRGVEPELALKDYVCEHRLLRAAVDDRDHNHDPGPILGPTAVDCRDQLPRQGLEAESALNPIQPKGNISENSRTDSLPQCHHRSPFPGPQSVPWRDQVIDQRLQPVLALDYRPKGGDIGENSGTPRRGPLLGPPPVACRDQVIDQRLQPALALDYQPEGGNIGENSGTPRRGPLLGPPPVACRDEVIDQVIEHQLLAAFDDQPNGRDISENSGTGLWGQPDQCDHHGTFFLGPPTFGTKDWKSLVQLYEASVRLDDLRYSGESEIERLIPVAARMRDLVLVSMDHRYFNYIATELRLHRSTLKDSLQLTCTQFTRIFEGSGSPWERLPEELVLRIVQFLLPQRLLFRPLLNDQNSALFRFGRRQCLR</sequence>
<feature type="region of interest" description="Disordered" evidence="1">
    <location>
        <begin position="543"/>
        <end position="566"/>
    </location>
</feature>
<organism evidence="2 3">
    <name type="scientific">Chara braunii</name>
    <name type="common">Braun's stonewort</name>
    <dbReference type="NCBI Taxonomy" id="69332"/>
    <lineage>
        <taxon>Eukaryota</taxon>
        <taxon>Viridiplantae</taxon>
        <taxon>Streptophyta</taxon>
        <taxon>Charophyceae</taxon>
        <taxon>Charales</taxon>
        <taxon>Characeae</taxon>
        <taxon>Chara</taxon>
    </lineage>
</organism>
<feature type="region of interest" description="Disordered" evidence="1">
    <location>
        <begin position="234"/>
        <end position="254"/>
    </location>
</feature>
<protein>
    <submittedName>
        <fullName evidence="2">Uncharacterized protein</fullName>
    </submittedName>
</protein>
<feature type="compositionally biased region" description="Basic and acidic residues" evidence="1">
    <location>
        <begin position="242"/>
        <end position="254"/>
    </location>
</feature>
<feature type="region of interest" description="Disordered" evidence="1">
    <location>
        <begin position="587"/>
        <end position="606"/>
    </location>
</feature>
<feature type="region of interest" description="Disordered" evidence="1">
    <location>
        <begin position="487"/>
        <end position="525"/>
    </location>
</feature>
<evidence type="ECO:0000256" key="1">
    <source>
        <dbReference type="SAM" id="MobiDB-lite"/>
    </source>
</evidence>
<keyword evidence="3" id="KW-1185">Reference proteome</keyword>
<dbReference type="AlphaFoldDB" id="A0A388LQB3"/>
<proteinExistence type="predicted"/>
<dbReference type="Gramene" id="GBG84403">
    <property type="protein sequence ID" value="GBG84403"/>
    <property type="gene ID" value="CBR_g38685"/>
</dbReference>
<feature type="compositionally biased region" description="Polar residues" evidence="1">
    <location>
        <begin position="498"/>
        <end position="509"/>
    </location>
</feature>
<evidence type="ECO:0000313" key="2">
    <source>
        <dbReference type="EMBL" id="GBG84403.1"/>
    </source>
</evidence>
<gene>
    <name evidence="2" type="ORF">CBR_g38685</name>
</gene>